<dbReference type="GO" id="GO:0043565">
    <property type="term" value="F:sequence-specific DNA binding"/>
    <property type="evidence" value="ECO:0007669"/>
    <property type="project" value="TreeGrafter"/>
</dbReference>
<gene>
    <name evidence="8" type="ORF">Cgig2_021759</name>
</gene>
<keyword evidence="5" id="KW-0539">Nucleus</keyword>
<dbReference type="PANTHER" id="PTHR31072">
    <property type="entry name" value="TRANSCRIPTION FACTOR TCP4-RELATED"/>
    <property type="match status" value="1"/>
</dbReference>
<evidence type="ECO:0000256" key="6">
    <source>
        <dbReference type="SAM" id="MobiDB-lite"/>
    </source>
</evidence>
<evidence type="ECO:0000256" key="3">
    <source>
        <dbReference type="ARBA" id="ARBA00023125"/>
    </source>
</evidence>
<evidence type="ECO:0000256" key="5">
    <source>
        <dbReference type="ARBA" id="ARBA00023242"/>
    </source>
</evidence>
<keyword evidence="4" id="KW-0804">Transcription</keyword>
<feature type="compositionally biased region" description="Low complexity" evidence="6">
    <location>
        <begin position="346"/>
        <end position="371"/>
    </location>
</feature>
<dbReference type="GO" id="GO:0005634">
    <property type="term" value="C:nucleus"/>
    <property type="evidence" value="ECO:0007669"/>
    <property type="project" value="UniProtKB-SubCell"/>
</dbReference>
<evidence type="ECO:0000256" key="4">
    <source>
        <dbReference type="ARBA" id="ARBA00023163"/>
    </source>
</evidence>
<dbReference type="InterPro" id="IPR017887">
    <property type="entry name" value="TF_TCP_subgr"/>
</dbReference>
<feature type="compositionally biased region" description="Low complexity" evidence="6">
    <location>
        <begin position="40"/>
        <end position="50"/>
    </location>
</feature>
<dbReference type="AlphaFoldDB" id="A0A9Q1JRZ2"/>
<dbReference type="EMBL" id="JAKOGI010000845">
    <property type="protein sequence ID" value="KAJ8429924.1"/>
    <property type="molecule type" value="Genomic_DNA"/>
</dbReference>
<evidence type="ECO:0000313" key="9">
    <source>
        <dbReference type="Proteomes" id="UP001153076"/>
    </source>
</evidence>
<feature type="region of interest" description="Disordered" evidence="6">
    <location>
        <begin position="1"/>
        <end position="109"/>
    </location>
</feature>
<dbReference type="Proteomes" id="UP001153076">
    <property type="component" value="Unassembled WGS sequence"/>
</dbReference>
<feature type="compositionally biased region" description="Basic and acidic residues" evidence="6">
    <location>
        <begin position="95"/>
        <end position="107"/>
    </location>
</feature>
<comment type="subcellular location">
    <subcellularLocation>
        <location evidence="1">Nucleus</location>
    </subcellularLocation>
</comment>
<dbReference type="PANTHER" id="PTHR31072:SF4">
    <property type="entry name" value="TRANSCRIPTION FACTOR TCP20"/>
    <property type="match status" value="1"/>
</dbReference>
<dbReference type="InterPro" id="IPR005333">
    <property type="entry name" value="Transcription_factor_TCP"/>
</dbReference>
<proteinExistence type="predicted"/>
<dbReference type="GO" id="GO:0003700">
    <property type="term" value="F:DNA-binding transcription factor activity"/>
    <property type="evidence" value="ECO:0007669"/>
    <property type="project" value="InterPro"/>
</dbReference>
<feature type="region of interest" description="Disordered" evidence="6">
    <location>
        <begin position="338"/>
        <end position="378"/>
    </location>
</feature>
<dbReference type="OrthoDB" id="1911901at2759"/>
<reference evidence="8" key="1">
    <citation type="submission" date="2022-04" db="EMBL/GenBank/DDBJ databases">
        <title>Carnegiea gigantea Genome sequencing and assembly v2.</title>
        <authorList>
            <person name="Copetti D."/>
            <person name="Sanderson M.J."/>
            <person name="Burquez A."/>
            <person name="Wojciechowski M.F."/>
        </authorList>
    </citation>
    <scope>NUCLEOTIDE SEQUENCE</scope>
    <source>
        <strain evidence="8">SGP5-SGP5p</strain>
        <tissue evidence="8">Aerial part</tissue>
    </source>
</reference>
<dbReference type="PROSITE" id="PS51369">
    <property type="entry name" value="TCP"/>
    <property type="match status" value="1"/>
</dbReference>
<evidence type="ECO:0000259" key="7">
    <source>
        <dbReference type="PROSITE" id="PS51369"/>
    </source>
</evidence>
<keyword evidence="3" id="KW-0238">DNA-binding</keyword>
<comment type="caution">
    <text evidence="8">The sequence shown here is derived from an EMBL/GenBank/DDBJ whole genome shotgun (WGS) entry which is preliminary data.</text>
</comment>
<keyword evidence="2" id="KW-0805">Transcription regulation</keyword>
<accession>A0A9Q1JRZ2</accession>
<keyword evidence="9" id="KW-1185">Reference proteome</keyword>
<feature type="domain" description="TCP" evidence="7">
    <location>
        <begin position="96"/>
        <end position="150"/>
    </location>
</feature>
<sequence>MDPKGKKQAPSPPLQPHHFLTLPHPPPSLIPITMGDDSDNFNSSNNNSNNKATGIKDFQILISEKQNQQQQQQQQQQQEERKQNQQQQLAPKRSSNKDRHTKVEGRGRRIRMPALCAARIFQLTRELGHKSDGETIQWLLQQAEPSIIAATGSGTIPASALVTGVSSASQQGASVGLGIHPKIDELGGGGSRPGWAVVGMGGPPGNLPRVQVLGTAPGPGIWNPSPPPNHYSGFGFQTMTTMTTTTNSPAGAAGVGANLGAEGGNYLQKMGYPGFDLGGTNLGHMSFGSILGVSQGQNHHEQHQALPGLELGLSQDAHIGVLTPQALTQIYQQMGQSRGGGNVLGSLQQQGERQPQSQQSPTSQDDSQGSSLAKVWRV</sequence>
<evidence type="ECO:0000313" key="8">
    <source>
        <dbReference type="EMBL" id="KAJ8429924.1"/>
    </source>
</evidence>
<feature type="compositionally biased region" description="Low complexity" evidence="6">
    <location>
        <begin position="65"/>
        <end position="77"/>
    </location>
</feature>
<organism evidence="8 9">
    <name type="scientific">Carnegiea gigantea</name>
    <dbReference type="NCBI Taxonomy" id="171969"/>
    <lineage>
        <taxon>Eukaryota</taxon>
        <taxon>Viridiplantae</taxon>
        <taxon>Streptophyta</taxon>
        <taxon>Embryophyta</taxon>
        <taxon>Tracheophyta</taxon>
        <taxon>Spermatophyta</taxon>
        <taxon>Magnoliopsida</taxon>
        <taxon>eudicotyledons</taxon>
        <taxon>Gunneridae</taxon>
        <taxon>Pentapetalae</taxon>
        <taxon>Caryophyllales</taxon>
        <taxon>Cactineae</taxon>
        <taxon>Cactaceae</taxon>
        <taxon>Cactoideae</taxon>
        <taxon>Echinocereeae</taxon>
        <taxon>Carnegiea</taxon>
    </lineage>
</organism>
<evidence type="ECO:0000256" key="1">
    <source>
        <dbReference type="ARBA" id="ARBA00004123"/>
    </source>
</evidence>
<name>A0A9Q1JRZ2_9CARY</name>
<evidence type="ECO:0000256" key="2">
    <source>
        <dbReference type="ARBA" id="ARBA00023015"/>
    </source>
</evidence>
<dbReference type="Pfam" id="PF03634">
    <property type="entry name" value="TCP"/>
    <property type="match status" value="1"/>
</dbReference>
<protein>
    <recommendedName>
        <fullName evidence="7">TCP domain-containing protein</fullName>
    </recommendedName>
</protein>